<dbReference type="PANTHER" id="PTHR21136">
    <property type="entry name" value="SNARE PROTEINS"/>
    <property type="match status" value="1"/>
</dbReference>
<feature type="domain" description="V-SNARE coiled-coil homology" evidence="11">
    <location>
        <begin position="217"/>
        <end position="277"/>
    </location>
</feature>
<evidence type="ECO:0000313" key="13">
    <source>
        <dbReference type="Proteomes" id="UP001165083"/>
    </source>
</evidence>
<dbReference type="InterPro" id="IPR051097">
    <property type="entry name" value="Synaptobrevin-like_transport"/>
</dbReference>
<dbReference type="EMBL" id="BSXW01000831">
    <property type="protein sequence ID" value="GMF30342.1"/>
    <property type="molecule type" value="Genomic_DNA"/>
</dbReference>
<dbReference type="InterPro" id="IPR042855">
    <property type="entry name" value="V_SNARE_CC"/>
</dbReference>
<dbReference type="FunFam" id="3.30.450.50:FF:000015">
    <property type="entry name" value="Synaptobrevin 2 isoform 1"/>
    <property type="match status" value="1"/>
</dbReference>
<dbReference type="PROSITE" id="PS50859">
    <property type="entry name" value="LONGIN"/>
    <property type="match status" value="1"/>
</dbReference>
<dbReference type="CDD" id="cd14824">
    <property type="entry name" value="Longin"/>
    <property type="match status" value="1"/>
</dbReference>
<keyword evidence="4" id="KW-0653">Protein transport</keyword>
<dbReference type="FunFam" id="1.20.5.110:FF:000004">
    <property type="entry name" value="Vesicle-associated membrane protein 7"/>
    <property type="match status" value="1"/>
</dbReference>
<dbReference type="GO" id="GO:0012505">
    <property type="term" value="C:endomembrane system"/>
    <property type="evidence" value="ECO:0007669"/>
    <property type="project" value="UniProtKB-SubCell"/>
</dbReference>
<comment type="subcellular location">
    <subcellularLocation>
        <location evidence="7">Endomembrane system</location>
        <topology evidence="7">Single-pass type IV membrane protein</topology>
    </subcellularLocation>
</comment>
<evidence type="ECO:0000256" key="8">
    <source>
        <dbReference type="PROSITE-ProRule" id="PRU00290"/>
    </source>
</evidence>
<dbReference type="InterPro" id="IPR010908">
    <property type="entry name" value="Longin_dom"/>
</dbReference>
<evidence type="ECO:0000256" key="7">
    <source>
        <dbReference type="ARBA" id="ARBA00046280"/>
    </source>
</evidence>
<dbReference type="SUPFAM" id="SSF58038">
    <property type="entry name" value="SNARE fusion complex"/>
    <property type="match status" value="1"/>
</dbReference>
<comment type="caution">
    <text evidence="12">The sequence shown here is derived from an EMBL/GenBank/DDBJ whole genome shotgun (WGS) entry which is preliminary data.</text>
</comment>
<dbReference type="Pfam" id="PF00957">
    <property type="entry name" value="Synaptobrevin"/>
    <property type="match status" value="1"/>
</dbReference>
<dbReference type="AlphaFoldDB" id="A0A9W6UDW2"/>
<dbReference type="CDD" id="cd15843">
    <property type="entry name" value="R-SNARE"/>
    <property type="match status" value="1"/>
</dbReference>
<gene>
    <name evidence="12" type="ORF">Plil01_001292800</name>
</gene>
<keyword evidence="6 9" id="KW-0472">Membrane</keyword>
<evidence type="ECO:0000256" key="9">
    <source>
        <dbReference type="SAM" id="Phobius"/>
    </source>
</evidence>
<protein>
    <submittedName>
        <fullName evidence="12">Unnamed protein product</fullName>
    </submittedName>
</protein>
<proteinExistence type="inferred from homology"/>
<evidence type="ECO:0000256" key="3">
    <source>
        <dbReference type="ARBA" id="ARBA00022692"/>
    </source>
</evidence>
<sequence length="314" mass="36386">MEAVLQKLVTKTASWSVDKLRDELLLLNKLAYPFRNRFDRTDLMTVRAQLQCGCRELTNMVLTPLAGFVSPTKYDPMKSSPWSLFRPRAPLKMPIVYALVSREKTVLAEYTATSGNFPTVTRVLLAKIPTADGRMSYVYDRHIFHYLVERGVTYLCMADDDLKRRVPFLFLEDMKARFQAQYGERALTAIAFAMNDAFQHEIRRLLDYYNANADADSLSRVQRQIDDVKEVMVENIDKVLERGEKFELLVDRTDRLNRQSVKFERSSTQLRKSMWRRNVKLWLLLVLVGLFVVYLVVSMACGFDFSGCSGKRDD</sequence>
<dbReference type="SUPFAM" id="SSF64356">
    <property type="entry name" value="SNARE-like"/>
    <property type="match status" value="1"/>
</dbReference>
<dbReference type="Pfam" id="PF13774">
    <property type="entry name" value="Longin"/>
    <property type="match status" value="1"/>
</dbReference>
<dbReference type="InterPro" id="IPR011012">
    <property type="entry name" value="Longin-like_dom_sf"/>
</dbReference>
<dbReference type="GO" id="GO:0016020">
    <property type="term" value="C:membrane"/>
    <property type="evidence" value="ECO:0007669"/>
    <property type="project" value="InterPro"/>
</dbReference>
<feature type="domain" description="Longin" evidence="10">
    <location>
        <begin position="99"/>
        <end position="202"/>
    </location>
</feature>
<reference evidence="12" key="1">
    <citation type="submission" date="2023-04" db="EMBL/GenBank/DDBJ databases">
        <title>Phytophthora lilii NBRC 32176.</title>
        <authorList>
            <person name="Ichikawa N."/>
            <person name="Sato H."/>
            <person name="Tonouchi N."/>
        </authorList>
    </citation>
    <scope>NUCLEOTIDE SEQUENCE</scope>
    <source>
        <strain evidence="12">NBRC 32176</strain>
    </source>
</reference>
<accession>A0A9W6UDW2</accession>
<dbReference type="PANTHER" id="PTHR21136:SF168">
    <property type="entry name" value="VESICLE-ASSOCIATED MEMBRANE PROTEIN 9"/>
    <property type="match status" value="1"/>
</dbReference>
<dbReference type="PROSITE" id="PS50892">
    <property type="entry name" value="V_SNARE"/>
    <property type="match status" value="1"/>
</dbReference>
<dbReference type="Gene3D" id="3.30.450.50">
    <property type="entry name" value="Longin domain"/>
    <property type="match status" value="1"/>
</dbReference>
<comment type="similarity">
    <text evidence="1">Belongs to the synaptobrevin family.</text>
</comment>
<keyword evidence="3 9" id="KW-0812">Transmembrane</keyword>
<evidence type="ECO:0000256" key="5">
    <source>
        <dbReference type="ARBA" id="ARBA00022989"/>
    </source>
</evidence>
<dbReference type="GO" id="GO:0005737">
    <property type="term" value="C:cytoplasm"/>
    <property type="evidence" value="ECO:0007669"/>
    <property type="project" value="UniProtKB-ARBA"/>
</dbReference>
<evidence type="ECO:0000256" key="6">
    <source>
        <dbReference type="ARBA" id="ARBA00023136"/>
    </source>
</evidence>
<feature type="transmembrane region" description="Helical" evidence="9">
    <location>
        <begin position="281"/>
        <end position="305"/>
    </location>
</feature>
<dbReference type="GO" id="GO:0016192">
    <property type="term" value="P:vesicle-mediated transport"/>
    <property type="evidence" value="ECO:0007669"/>
    <property type="project" value="InterPro"/>
</dbReference>
<dbReference type="Gene3D" id="1.20.5.110">
    <property type="match status" value="1"/>
</dbReference>
<dbReference type="SMART" id="SM01270">
    <property type="entry name" value="Longin"/>
    <property type="match status" value="1"/>
</dbReference>
<dbReference type="GO" id="GO:0015031">
    <property type="term" value="P:protein transport"/>
    <property type="evidence" value="ECO:0007669"/>
    <property type="project" value="UniProtKB-KW"/>
</dbReference>
<dbReference type="OrthoDB" id="248747at2759"/>
<keyword evidence="5 9" id="KW-1133">Transmembrane helix</keyword>
<dbReference type="Proteomes" id="UP001165083">
    <property type="component" value="Unassembled WGS sequence"/>
</dbReference>
<evidence type="ECO:0000313" key="12">
    <source>
        <dbReference type="EMBL" id="GMF30342.1"/>
    </source>
</evidence>
<dbReference type="InterPro" id="IPR001388">
    <property type="entry name" value="Synaptobrevin-like"/>
</dbReference>
<evidence type="ECO:0000259" key="11">
    <source>
        <dbReference type="PROSITE" id="PS50892"/>
    </source>
</evidence>
<evidence type="ECO:0000256" key="4">
    <source>
        <dbReference type="ARBA" id="ARBA00022927"/>
    </source>
</evidence>
<keyword evidence="2" id="KW-0813">Transport</keyword>
<evidence type="ECO:0000256" key="1">
    <source>
        <dbReference type="ARBA" id="ARBA00008025"/>
    </source>
</evidence>
<organism evidence="12 13">
    <name type="scientific">Phytophthora lilii</name>
    <dbReference type="NCBI Taxonomy" id="2077276"/>
    <lineage>
        <taxon>Eukaryota</taxon>
        <taxon>Sar</taxon>
        <taxon>Stramenopiles</taxon>
        <taxon>Oomycota</taxon>
        <taxon>Peronosporomycetes</taxon>
        <taxon>Peronosporales</taxon>
        <taxon>Peronosporaceae</taxon>
        <taxon>Phytophthora</taxon>
    </lineage>
</organism>
<keyword evidence="8" id="KW-0175">Coiled coil</keyword>
<evidence type="ECO:0000256" key="2">
    <source>
        <dbReference type="ARBA" id="ARBA00022448"/>
    </source>
</evidence>
<keyword evidence="13" id="KW-1185">Reference proteome</keyword>
<evidence type="ECO:0000259" key="10">
    <source>
        <dbReference type="PROSITE" id="PS50859"/>
    </source>
</evidence>
<dbReference type="PRINTS" id="PR00219">
    <property type="entry name" value="SYNAPTOBREVN"/>
</dbReference>
<name>A0A9W6UDW2_9STRA</name>